<name>A0ABX2EHX0_9BURK</name>
<protein>
    <submittedName>
        <fullName evidence="3">VOC family protein</fullName>
    </submittedName>
</protein>
<keyword evidence="1" id="KW-0479">Metal-binding</keyword>
<feature type="domain" description="VOC" evidence="2">
    <location>
        <begin position="6"/>
        <end position="132"/>
    </location>
</feature>
<dbReference type="EMBL" id="JABRWJ010000004">
    <property type="protein sequence ID" value="NRF68224.1"/>
    <property type="molecule type" value="Genomic_DNA"/>
</dbReference>
<dbReference type="SUPFAM" id="SSF54593">
    <property type="entry name" value="Glyoxalase/Bleomycin resistance protein/Dihydroxybiphenyl dioxygenase"/>
    <property type="match status" value="1"/>
</dbReference>
<proteinExistence type="predicted"/>
<accession>A0ABX2EHX0</accession>
<organism evidence="3 4">
    <name type="scientific">Pseudaquabacterium terrae</name>
    <dbReference type="NCBI Taxonomy" id="2732868"/>
    <lineage>
        <taxon>Bacteria</taxon>
        <taxon>Pseudomonadati</taxon>
        <taxon>Pseudomonadota</taxon>
        <taxon>Betaproteobacteria</taxon>
        <taxon>Burkholderiales</taxon>
        <taxon>Sphaerotilaceae</taxon>
        <taxon>Pseudaquabacterium</taxon>
    </lineage>
</organism>
<dbReference type="InterPro" id="IPR029068">
    <property type="entry name" value="Glyas_Bleomycin-R_OHBP_Dase"/>
</dbReference>
<dbReference type="RefSeq" id="WP_173123682.1">
    <property type="nucleotide sequence ID" value="NZ_JABRWJ010000004.1"/>
</dbReference>
<gene>
    <name evidence="3" type="ORF">HLB44_14620</name>
</gene>
<dbReference type="InterPro" id="IPR004360">
    <property type="entry name" value="Glyas_Fos-R_dOase_dom"/>
</dbReference>
<dbReference type="InterPro" id="IPR051332">
    <property type="entry name" value="Fosfomycin_Res_Enzymes"/>
</dbReference>
<evidence type="ECO:0000256" key="1">
    <source>
        <dbReference type="ARBA" id="ARBA00022723"/>
    </source>
</evidence>
<sequence length="147" mass="16802">MAEVTGIDHIYLTVSELSRSEAFYDRLLLEALGFRKNRFEIGGDPHVQYYNRLFGIVLRPARQATPHQPYAPGLHHLCLRVDSIAEVQALAQQLQAAGIAASDADTYPQYAPDYTATFLTDPDGIRLEVTNYRQERRERHDHWHAQP</sequence>
<comment type="caution">
    <text evidence="3">The sequence shown here is derived from an EMBL/GenBank/DDBJ whole genome shotgun (WGS) entry which is preliminary data.</text>
</comment>
<evidence type="ECO:0000313" key="3">
    <source>
        <dbReference type="EMBL" id="NRF68224.1"/>
    </source>
</evidence>
<dbReference type="PANTHER" id="PTHR36113">
    <property type="entry name" value="LYASE, PUTATIVE-RELATED-RELATED"/>
    <property type="match status" value="1"/>
</dbReference>
<dbReference type="Proteomes" id="UP000737171">
    <property type="component" value="Unassembled WGS sequence"/>
</dbReference>
<reference evidence="3 4" key="1">
    <citation type="submission" date="2020-05" db="EMBL/GenBank/DDBJ databases">
        <title>Aquincola sp. isolate from soil.</title>
        <authorList>
            <person name="Han J."/>
            <person name="Kim D.-U."/>
        </authorList>
    </citation>
    <scope>NUCLEOTIDE SEQUENCE [LARGE SCALE GENOMIC DNA]</scope>
    <source>
        <strain evidence="3 4">S2</strain>
    </source>
</reference>
<dbReference type="PANTHER" id="PTHR36113:SF6">
    <property type="entry name" value="FOSFOMYCIN RESISTANCE PROTEIN FOSX"/>
    <property type="match status" value="1"/>
</dbReference>
<dbReference type="InterPro" id="IPR037523">
    <property type="entry name" value="VOC_core"/>
</dbReference>
<dbReference type="Gene3D" id="3.10.180.10">
    <property type="entry name" value="2,3-Dihydroxybiphenyl 1,2-Dioxygenase, domain 1"/>
    <property type="match status" value="1"/>
</dbReference>
<evidence type="ECO:0000313" key="4">
    <source>
        <dbReference type="Proteomes" id="UP000737171"/>
    </source>
</evidence>
<keyword evidence="4" id="KW-1185">Reference proteome</keyword>
<dbReference type="Pfam" id="PF00903">
    <property type="entry name" value="Glyoxalase"/>
    <property type="match status" value="1"/>
</dbReference>
<evidence type="ECO:0000259" key="2">
    <source>
        <dbReference type="PROSITE" id="PS51819"/>
    </source>
</evidence>
<dbReference type="PROSITE" id="PS51819">
    <property type="entry name" value="VOC"/>
    <property type="match status" value="1"/>
</dbReference>